<sequence length="30" mass="3541">RVGGLMNDYFALMIEIYQLDVLKTHLFVIQ</sequence>
<comment type="caution">
    <text evidence="1">The sequence shown here is derived from an EMBL/GenBank/DDBJ whole genome shotgun (WGS) entry which is preliminary data.</text>
</comment>
<proteinExistence type="predicted"/>
<dbReference type="EMBL" id="BART01041201">
    <property type="protein sequence ID" value="GAH23965.1"/>
    <property type="molecule type" value="Genomic_DNA"/>
</dbReference>
<organism evidence="1">
    <name type="scientific">marine sediment metagenome</name>
    <dbReference type="NCBI Taxonomy" id="412755"/>
    <lineage>
        <taxon>unclassified sequences</taxon>
        <taxon>metagenomes</taxon>
        <taxon>ecological metagenomes</taxon>
    </lineage>
</organism>
<dbReference type="AlphaFoldDB" id="X1EUL7"/>
<accession>X1EUL7</accession>
<evidence type="ECO:0000313" key="1">
    <source>
        <dbReference type="EMBL" id="GAH23965.1"/>
    </source>
</evidence>
<name>X1EUL7_9ZZZZ</name>
<protein>
    <submittedName>
        <fullName evidence="1">Uncharacterized protein</fullName>
    </submittedName>
</protein>
<feature type="non-terminal residue" evidence="1">
    <location>
        <position position="1"/>
    </location>
</feature>
<reference evidence="1" key="1">
    <citation type="journal article" date="2014" name="Front. Microbiol.">
        <title>High frequency of phylogenetically diverse reductive dehalogenase-homologous genes in deep subseafloor sedimentary metagenomes.</title>
        <authorList>
            <person name="Kawai M."/>
            <person name="Futagami T."/>
            <person name="Toyoda A."/>
            <person name="Takaki Y."/>
            <person name="Nishi S."/>
            <person name="Hori S."/>
            <person name="Arai W."/>
            <person name="Tsubouchi T."/>
            <person name="Morono Y."/>
            <person name="Uchiyama I."/>
            <person name="Ito T."/>
            <person name="Fujiyama A."/>
            <person name="Inagaki F."/>
            <person name="Takami H."/>
        </authorList>
    </citation>
    <scope>NUCLEOTIDE SEQUENCE</scope>
    <source>
        <strain evidence="1">Expedition CK06-06</strain>
    </source>
</reference>
<gene>
    <name evidence="1" type="ORF">S01H4_66483</name>
</gene>